<accession>A0A931F7L7</accession>
<keyword evidence="2 8" id="KW-0808">Transferase</keyword>
<evidence type="ECO:0000256" key="6">
    <source>
        <dbReference type="ARBA" id="ARBA00023098"/>
    </source>
</evidence>
<name>A0A931F7L7_9FIRM</name>
<keyword evidence="5 8" id="KW-0460">Magnesium</keyword>
<dbReference type="EC" id="2.7.8.7" evidence="8"/>
<feature type="domain" description="4'-phosphopantetheinyl transferase" evidence="9">
    <location>
        <begin position="6"/>
        <end position="97"/>
    </location>
</feature>
<keyword evidence="3 8" id="KW-0479">Metal-binding</keyword>
<dbReference type="RefSeq" id="WP_270455152.1">
    <property type="nucleotide sequence ID" value="NZ_JADPIE010000009.1"/>
</dbReference>
<dbReference type="InterPro" id="IPR002582">
    <property type="entry name" value="ACPS"/>
</dbReference>
<protein>
    <recommendedName>
        <fullName evidence="8">Holo-[acyl-carrier-protein] synthase</fullName>
        <shortName evidence="8">Holo-ACP synthase</shortName>
        <ecNumber evidence="8">2.7.8.7</ecNumber>
    </recommendedName>
    <alternativeName>
        <fullName evidence="8">4'-phosphopantetheinyl transferase AcpS</fullName>
    </alternativeName>
</protein>
<dbReference type="HAMAP" id="MF_00101">
    <property type="entry name" value="AcpS"/>
    <property type="match status" value="1"/>
</dbReference>
<evidence type="ECO:0000256" key="8">
    <source>
        <dbReference type="HAMAP-Rule" id="MF_00101"/>
    </source>
</evidence>
<proteinExistence type="inferred from homology"/>
<gene>
    <name evidence="8 10" type="primary">acpS</name>
    <name evidence="10" type="ORF">I0Q91_13265</name>
</gene>
<keyword evidence="4 8" id="KW-0276">Fatty acid metabolism</keyword>
<dbReference type="InterPro" id="IPR037143">
    <property type="entry name" value="4-PPantetheinyl_Trfase_dom_sf"/>
</dbReference>
<dbReference type="Gene3D" id="3.90.470.20">
    <property type="entry name" value="4'-phosphopantetheinyl transferase domain"/>
    <property type="match status" value="1"/>
</dbReference>
<organism evidence="10 11">
    <name type="scientific">Halonatronomonas betaini</name>
    <dbReference type="NCBI Taxonomy" id="2778430"/>
    <lineage>
        <taxon>Bacteria</taxon>
        <taxon>Bacillati</taxon>
        <taxon>Bacillota</taxon>
        <taxon>Clostridia</taxon>
        <taxon>Halanaerobiales</taxon>
        <taxon>Halarsenatibacteraceae</taxon>
        <taxon>Halonatronomonas</taxon>
    </lineage>
</organism>
<evidence type="ECO:0000259" key="9">
    <source>
        <dbReference type="Pfam" id="PF01648"/>
    </source>
</evidence>
<reference evidence="10" key="1">
    <citation type="submission" date="2020-11" db="EMBL/GenBank/DDBJ databases">
        <title>Halonatronomonas betainensis gen. nov., sp. nov. a novel haloalkaliphilic representative of the family Halanaerobiacae capable of betaine degradation.</title>
        <authorList>
            <person name="Boltyanskaya Y."/>
            <person name="Kevbrin V."/>
            <person name="Detkova E."/>
            <person name="Grouzdev D.S."/>
            <person name="Koziaeva V."/>
            <person name="Zhilina T."/>
        </authorList>
    </citation>
    <scope>NUCLEOTIDE SEQUENCE</scope>
    <source>
        <strain evidence="10">Z-7014</strain>
    </source>
</reference>
<dbReference type="NCBIfam" id="TIGR00516">
    <property type="entry name" value="acpS"/>
    <property type="match status" value="1"/>
</dbReference>
<keyword evidence="8" id="KW-0963">Cytoplasm</keyword>
<dbReference type="GO" id="GO:0006633">
    <property type="term" value="P:fatty acid biosynthetic process"/>
    <property type="evidence" value="ECO:0007669"/>
    <property type="project" value="UniProtKB-UniRule"/>
</dbReference>
<sequence>MIKGHGVDIIKVNRVERMLNRFGQRFKVRIYTEEEINYCMTASNKIESFAARLAAKEAVYKVLSSELETLCWQEISVMMENRIPTVFLKGYAKEAAEEIGIETWYLSLSHERDYAVASVIAEGG</sequence>
<evidence type="ECO:0000256" key="3">
    <source>
        <dbReference type="ARBA" id="ARBA00022723"/>
    </source>
</evidence>
<comment type="similarity">
    <text evidence="8">Belongs to the P-Pant transferase superfamily. AcpS family.</text>
</comment>
<comment type="caution">
    <text evidence="10">The sequence shown here is derived from an EMBL/GenBank/DDBJ whole genome shotgun (WGS) entry which is preliminary data.</text>
</comment>
<evidence type="ECO:0000313" key="11">
    <source>
        <dbReference type="Proteomes" id="UP000621436"/>
    </source>
</evidence>
<dbReference type="EMBL" id="JADPIE010000009">
    <property type="protein sequence ID" value="MBF8438055.1"/>
    <property type="molecule type" value="Genomic_DNA"/>
</dbReference>
<dbReference type="GO" id="GO:0000287">
    <property type="term" value="F:magnesium ion binding"/>
    <property type="evidence" value="ECO:0007669"/>
    <property type="project" value="UniProtKB-UniRule"/>
</dbReference>
<comment type="subcellular location">
    <subcellularLocation>
        <location evidence="8">Cytoplasm</location>
    </subcellularLocation>
</comment>
<comment type="cofactor">
    <cofactor evidence="8">
        <name>Mg(2+)</name>
        <dbReference type="ChEBI" id="CHEBI:18420"/>
    </cofactor>
</comment>
<dbReference type="SUPFAM" id="SSF56214">
    <property type="entry name" value="4'-phosphopantetheinyl transferase"/>
    <property type="match status" value="1"/>
</dbReference>
<dbReference type="Pfam" id="PF01648">
    <property type="entry name" value="ACPS"/>
    <property type="match status" value="1"/>
</dbReference>
<dbReference type="InterPro" id="IPR004568">
    <property type="entry name" value="Ppantetheine-prot_Trfase_dom"/>
</dbReference>
<dbReference type="GO" id="GO:0008897">
    <property type="term" value="F:holo-[acyl-carrier-protein] synthase activity"/>
    <property type="evidence" value="ECO:0007669"/>
    <property type="project" value="UniProtKB-UniRule"/>
</dbReference>
<evidence type="ECO:0000256" key="1">
    <source>
        <dbReference type="ARBA" id="ARBA00022516"/>
    </source>
</evidence>
<evidence type="ECO:0000313" key="10">
    <source>
        <dbReference type="EMBL" id="MBF8438055.1"/>
    </source>
</evidence>
<keyword evidence="1 8" id="KW-0444">Lipid biosynthesis</keyword>
<comment type="catalytic activity">
    <reaction evidence="8">
        <text>apo-[ACP] + CoA = holo-[ACP] + adenosine 3',5'-bisphosphate + H(+)</text>
        <dbReference type="Rhea" id="RHEA:12068"/>
        <dbReference type="Rhea" id="RHEA-COMP:9685"/>
        <dbReference type="Rhea" id="RHEA-COMP:9690"/>
        <dbReference type="ChEBI" id="CHEBI:15378"/>
        <dbReference type="ChEBI" id="CHEBI:29999"/>
        <dbReference type="ChEBI" id="CHEBI:57287"/>
        <dbReference type="ChEBI" id="CHEBI:58343"/>
        <dbReference type="ChEBI" id="CHEBI:64479"/>
        <dbReference type="EC" id="2.7.8.7"/>
    </reaction>
</comment>
<evidence type="ECO:0000256" key="2">
    <source>
        <dbReference type="ARBA" id="ARBA00022679"/>
    </source>
</evidence>
<dbReference type="InterPro" id="IPR008278">
    <property type="entry name" value="4-PPantetheinyl_Trfase_dom"/>
</dbReference>
<dbReference type="NCBIfam" id="TIGR00556">
    <property type="entry name" value="pantethn_trn"/>
    <property type="match status" value="1"/>
</dbReference>
<dbReference type="Proteomes" id="UP000621436">
    <property type="component" value="Unassembled WGS sequence"/>
</dbReference>
<comment type="function">
    <text evidence="8">Transfers the 4'-phosphopantetheine moiety from coenzyme A to a Ser of acyl-carrier-protein.</text>
</comment>
<dbReference type="GO" id="GO:0005737">
    <property type="term" value="C:cytoplasm"/>
    <property type="evidence" value="ECO:0007669"/>
    <property type="project" value="UniProtKB-SubCell"/>
</dbReference>
<keyword evidence="11" id="KW-1185">Reference proteome</keyword>
<evidence type="ECO:0000256" key="5">
    <source>
        <dbReference type="ARBA" id="ARBA00022842"/>
    </source>
</evidence>
<dbReference type="AlphaFoldDB" id="A0A931F7L7"/>
<feature type="binding site" evidence="8">
    <location>
        <position position="57"/>
    </location>
    <ligand>
        <name>Mg(2+)</name>
        <dbReference type="ChEBI" id="CHEBI:18420"/>
    </ligand>
</feature>
<evidence type="ECO:0000256" key="4">
    <source>
        <dbReference type="ARBA" id="ARBA00022832"/>
    </source>
</evidence>
<keyword evidence="6 8" id="KW-0443">Lipid metabolism</keyword>
<feature type="binding site" evidence="8">
    <location>
        <position position="8"/>
    </location>
    <ligand>
        <name>Mg(2+)</name>
        <dbReference type="ChEBI" id="CHEBI:18420"/>
    </ligand>
</feature>
<evidence type="ECO:0000256" key="7">
    <source>
        <dbReference type="ARBA" id="ARBA00023160"/>
    </source>
</evidence>
<keyword evidence="7 8" id="KW-0275">Fatty acid biosynthesis</keyword>